<comment type="caution">
    <text evidence="2">The sequence shown here is derived from an EMBL/GenBank/DDBJ whole genome shotgun (WGS) entry which is preliminary data.</text>
</comment>
<dbReference type="EMBL" id="JBHPBY010000060">
    <property type="protein sequence ID" value="MFC1849798.1"/>
    <property type="molecule type" value="Genomic_DNA"/>
</dbReference>
<evidence type="ECO:0000313" key="2">
    <source>
        <dbReference type="EMBL" id="MFC1849798.1"/>
    </source>
</evidence>
<name>A0ABV6YUD8_UNCC1</name>
<gene>
    <name evidence="2" type="ORF">ACFL27_06280</name>
</gene>
<organism evidence="2 3">
    <name type="scientific">candidate division CSSED10-310 bacterium</name>
    <dbReference type="NCBI Taxonomy" id="2855610"/>
    <lineage>
        <taxon>Bacteria</taxon>
        <taxon>Bacteria division CSSED10-310</taxon>
    </lineage>
</organism>
<reference evidence="2 3" key="1">
    <citation type="submission" date="2024-09" db="EMBL/GenBank/DDBJ databases">
        <title>Laminarin stimulates single cell rates of sulfate reduction while oxygen inhibits transcriptomic activity in coastal marine sediment.</title>
        <authorList>
            <person name="Lindsay M."/>
            <person name="Orcutt B."/>
            <person name="Emerson D."/>
            <person name="Stepanauskas R."/>
            <person name="D'Angelo T."/>
        </authorList>
    </citation>
    <scope>NUCLEOTIDE SEQUENCE [LARGE SCALE GENOMIC DNA]</scope>
    <source>
        <strain evidence="2">SAG AM-311-K15</strain>
    </source>
</reference>
<keyword evidence="1" id="KW-0472">Membrane</keyword>
<keyword evidence="3" id="KW-1185">Reference proteome</keyword>
<dbReference type="Proteomes" id="UP001594351">
    <property type="component" value="Unassembled WGS sequence"/>
</dbReference>
<evidence type="ECO:0000256" key="1">
    <source>
        <dbReference type="SAM" id="Phobius"/>
    </source>
</evidence>
<accession>A0ABV6YUD8</accession>
<keyword evidence="1" id="KW-1133">Transmembrane helix</keyword>
<keyword evidence="1" id="KW-0812">Transmembrane</keyword>
<evidence type="ECO:0000313" key="3">
    <source>
        <dbReference type="Proteomes" id="UP001594351"/>
    </source>
</evidence>
<feature type="transmembrane region" description="Helical" evidence="1">
    <location>
        <begin position="6"/>
        <end position="24"/>
    </location>
</feature>
<sequence length="52" mass="6310">MGWIWITIFTFVGVNILLFLIYWFELDDLLIKSFEPTFKKLSDHYRAKRGLL</sequence>
<protein>
    <submittedName>
        <fullName evidence="2">Uncharacterized protein</fullName>
    </submittedName>
</protein>
<proteinExistence type="predicted"/>